<dbReference type="EMBL" id="QJSW01000001">
    <property type="protein sequence ID" value="PYE52646.1"/>
    <property type="molecule type" value="Genomic_DNA"/>
</dbReference>
<keyword evidence="5" id="KW-1185">Reference proteome</keyword>
<evidence type="ECO:0000259" key="1">
    <source>
        <dbReference type="Pfam" id="PF00248"/>
    </source>
</evidence>
<dbReference type="GO" id="GO:0010349">
    <property type="term" value="F:L-galactose dehydrogenase activity"/>
    <property type="evidence" value="ECO:0007669"/>
    <property type="project" value="InterPro"/>
</dbReference>
<dbReference type="GO" id="GO:0005829">
    <property type="term" value="C:cytosol"/>
    <property type="evidence" value="ECO:0007669"/>
    <property type="project" value="TreeGrafter"/>
</dbReference>
<dbReference type="Proteomes" id="UP000509327">
    <property type="component" value="Chromosome"/>
</dbReference>
<protein>
    <submittedName>
        <fullName evidence="3">Aldo/keto reductase</fullName>
    </submittedName>
    <submittedName>
        <fullName evidence="2">Aryl-alcohol dehydrogenase-like predicted oxidoreductase</fullName>
    </submittedName>
</protein>
<gene>
    <name evidence="2" type="ORF">DFQ00_101585</name>
    <name evidence="3" type="ORF">HUB98_25420</name>
</gene>
<dbReference type="Gene3D" id="3.20.20.100">
    <property type="entry name" value="NADP-dependent oxidoreductase domain"/>
    <property type="match status" value="1"/>
</dbReference>
<sequence length="324" mass="35875">MKKRKLGMTSLDVPVLSFGASSLGSVFRDIDRDEGIRTVHAAVDAGMNYIDVSPYYGLTKAETVLGEAIRSLPRSSYMLSTKAGRYGENEFDFSRKRILDSVQESLSRLHTDYLDILFLHDIEFVEPEIIIEEAFPTLLELKEKGIIRYAGICGLPLPLFEQMLPQVQADAIISYCHYALNDTSLLSLLPLLDAKGVGLVNASPLSMGLLSTRGTPAWHPAGERVKELCLKAARFCEEQGSDIAKLAVQFSTANERIPTTLVSSASQRNIVNNASWIEEPMDHQLLEEVLRMLAPLNNETWSSGLAMYNTSLNSTSNASKEEKQ</sequence>
<reference evidence="3 5" key="2">
    <citation type="submission" date="2020-06" db="EMBL/GenBank/DDBJ databases">
        <title>Complete genome of Paenibacillus barcinonensis KACC11450.</title>
        <authorList>
            <person name="Kim M."/>
            <person name="Park Y.-J."/>
            <person name="Shin J.-H."/>
        </authorList>
    </citation>
    <scope>NUCLEOTIDE SEQUENCE [LARGE SCALE GENOMIC DNA]</scope>
    <source>
        <strain evidence="3 5">KACC11450</strain>
    </source>
</reference>
<dbReference type="InterPro" id="IPR036812">
    <property type="entry name" value="NAD(P)_OxRdtase_dom_sf"/>
</dbReference>
<dbReference type="PANTHER" id="PTHR42686:SF1">
    <property type="entry name" value="GH17980P-RELATED"/>
    <property type="match status" value="1"/>
</dbReference>
<dbReference type="InterPro" id="IPR020471">
    <property type="entry name" value="AKR"/>
</dbReference>
<name>A0A2V4VFV1_PAEBA</name>
<dbReference type="Pfam" id="PF00248">
    <property type="entry name" value="Aldo_ket_red"/>
    <property type="match status" value="1"/>
</dbReference>
<dbReference type="Proteomes" id="UP000247790">
    <property type="component" value="Unassembled WGS sequence"/>
</dbReference>
<dbReference type="AlphaFoldDB" id="A0A2V4VFV1"/>
<feature type="domain" description="NADP-dependent oxidoreductase" evidence="1">
    <location>
        <begin position="16"/>
        <end position="285"/>
    </location>
</feature>
<reference evidence="2 4" key="1">
    <citation type="submission" date="2018-06" db="EMBL/GenBank/DDBJ databases">
        <title>Genomic Encyclopedia of Type Strains, Phase III (KMG-III): the genomes of soil and plant-associated and newly described type strains.</title>
        <authorList>
            <person name="Whitman W."/>
        </authorList>
    </citation>
    <scope>NUCLEOTIDE SEQUENCE [LARGE SCALE GENOMIC DNA]</scope>
    <source>
        <strain evidence="2 4">CECT 7022</strain>
    </source>
</reference>
<evidence type="ECO:0000313" key="5">
    <source>
        <dbReference type="Proteomes" id="UP000509327"/>
    </source>
</evidence>
<evidence type="ECO:0000313" key="4">
    <source>
        <dbReference type="Proteomes" id="UP000247790"/>
    </source>
</evidence>
<dbReference type="RefSeq" id="WP_110893935.1">
    <property type="nucleotide sequence ID" value="NZ_CP054614.1"/>
</dbReference>
<dbReference type="CDD" id="cd19163">
    <property type="entry name" value="AKR_galDH"/>
    <property type="match status" value="1"/>
</dbReference>
<dbReference type="OrthoDB" id="9773828at2"/>
<accession>A0A2V4VFV1</accession>
<dbReference type="SUPFAM" id="SSF51430">
    <property type="entry name" value="NAD(P)-linked oxidoreductase"/>
    <property type="match status" value="1"/>
</dbReference>
<dbReference type="InterPro" id="IPR023210">
    <property type="entry name" value="NADP_OxRdtase_dom"/>
</dbReference>
<evidence type="ECO:0000313" key="3">
    <source>
        <dbReference type="EMBL" id="QKS59208.1"/>
    </source>
</evidence>
<organism evidence="2 4">
    <name type="scientific">Paenibacillus barcinonensis</name>
    <dbReference type="NCBI Taxonomy" id="198119"/>
    <lineage>
        <taxon>Bacteria</taxon>
        <taxon>Bacillati</taxon>
        <taxon>Bacillota</taxon>
        <taxon>Bacilli</taxon>
        <taxon>Bacillales</taxon>
        <taxon>Paenibacillaceae</taxon>
        <taxon>Paenibacillus</taxon>
    </lineage>
</organism>
<dbReference type="InterPro" id="IPR044479">
    <property type="entry name" value="LGALDH-like"/>
</dbReference>
<dbReference type="PANTHER" id="PTHR42686">
    <property type="entry name" value="GH17980P-RELATED"/>
    <property type="match status" value="1"/>
</dbReference>
<proteinExistence type="predicted"/>
<evidence type="ECO:0000313" key="2">
    <source>
        <dbReference type="EMBL" id="PYE52646.1"/>
    </source>
</evidence>
<dbReference type="EMBL" id="CP054614">
    <property type="protein sequence ID" value="QKS59208.1"/>
    <property type="molecule type" value="Genomic_DNA"/>
</dbReference>